<evidence type="ECO:0000313" key="2">
    <source>
        <dbReference type="Proteomes" id="UP000735205"/>
    </source>
</evidence>
<accession>A0ABS5QVY1</accession>
<dbReference type="PANTHER" id="PTHR30289:SF1">
    <property type="entry name" value="PEBP (PHOSPHATIDYLETHANOLAMINE-BINDING PROTEIN) FAMILY PROTEIN"/>
    <property type="match status" value="1"/>
</dbReference>
<dbReference type="Gene3D" id="3.90.280.10">
    <property type="entry name" value="PEBP-like"/>
    <property type="match status" value="1"/>
</dbReference>
<dbReference type="SUPFAM" id="SSF49777">
    <property type="entry name" value="PEBP-like"/>
    <property type="match status" value="1"/>
</dbReference>
<dbReference type="PANTHER" id="PTHR30289">
    <property type="entry name" value="UNCHARACTERIZED PROTEIN YBCL-RELATED"/>
    <property type="match status" value="1"/>
</dbReference>
<dbReference type="GO" id="GO:0004860">
    <property type="term" value="F:protein kinase inhibitor activity"/>
    <property type="evidence" value="ECO:0007669"/>
    <property type="project" value="UniProtKB-KW"/>
</dbReference>
<dbReference type="Pfam" id="PF01161">
    <property type="entry name" value="PBP"/>
    <property type="match status" value="1"/>
</dbReference>
<proteinExistence type="predicted"/>
<dbReference type="RefSeq" id="WP_213792622.1">
    <property type="nucleotide sequence ID" value="NZ_JAAMFJ010000001.1"/>
</dbReference>
<dbReference type="CDD" id="cd00865">
    <property type="entry name" value="PEBP_bact_arch"/>
    <property type="match status" value="1"/>
</dbReference>
<sequence length="165" mass="18071">MKIKAFQGYLPDKYGKAAGAEDKVDGVPVCSLPIELSDLPAGTKDLAITFIDYDAIPVCGFPFIHWVATNFGAVTSIPEDASREDKSLCQGSNSFASKFYPDFGKEIVYRYGGPMPPDKDHDYTLTVYALDEKLDLQEGYYLNELFKAMQGHVLAEAAISVLAKA</sequence>
<dbReference type="InterPro" id="IPR036610">
    <property type="entry name" value="PEBP-like_sf"/>
</dbReference>
<gene>
    <name evidence="1" type="ORF">G6R28_02345</name>
</gene>
<reference evidence="1 2" key="1">
    <citation type="submission" date="2020-02" db="EMBL/GenBank/DDBJ databases">
        <title>Fructobacillus sp. isolated from paper mulberry of Taiwan.</title>
        <authorList>
            <person name="Lin S.-T."/>
        </authorList>
    </citation>
    <scope>NUCLEOTIDE SEQUENCE [LARGE SCALE GENOMIC DNA]</scope>
    <source>
        <strain evidence="1 2">M1-21</strain>
    </source>
</reference>
<dbReference type="EMBL" id="JAAMFJ010000001">
    <property type="protein sequence ID" value="MBS9336072.1"/>
    <property type="molecule type" value="Genomic_DNA"/>
</dbReference>
<dbReference type="Proteomes" id="UP000735205">
    <property type="component" value="Unassembled WGS sequence"/>
</dbReference>
<keyword evidence="1" id="KW-0649">Protein kinase inhibitor</keyword>
<organism evidence="1 2">
    <name type="scientific">Fructobacillus papyrifericola</name>
    <dbReference type="NCBI Taxonomy" id="2713172"/>
    <lineage>
        <taxon>Bacteria</taxon>
        <taxon>Bacillati</taxon>
        <taxon>Bacillota</taxon>
        <taxon>Bacilli</taxon>
        <taxon>Lactobacillales</taxon>
        <taxon>Lactobacillaceae</taxon>
        <taxon>Fructobacillus</taxon>
    </lineage>
</organism>
<name>A0ABS5QVY1_9LACO</name>
<dbReference type="InterPro" id="IPR005247">
    <property type="entry name" value="YbhB_YbcL/LppC-like"/>
</dbReference>
<dbReference type="InterPro" id="IPR008914">
    <property type="entry name" value="PEBP"/>
</dbReference>
<comment type="caution">
    <text evidence="1">The sequence shown here is derived from an EMBL/GenBank/DDBJ whole genome shotgun (WGS) entry which is preliminary data.</text>
</comment>
<keyword evidence="2" id="KW-1185">Reference proteome</keyword>
<evidence type="ECO:0000313" key="1">
    <source>
        <dbReference type="EMBL" id="MBS9336072.1"/>
    </source>
</evidence>
<dbReference type="NCBIfam" id="TIGR00481">
    <property type="entry name" value="YbhB/YbcL family Raf kinase inhibitor-like protein"/>
    <property type="match status" value="1"/>
</dbReference>
<protein>
    <submittedName>
        <fullName evidence="1">YbhB/YbcL family Raf kinase inhibitor-like protein</fullName>
    </submittedName>
</protein>